<dbReference type="AlphaFoldDB" id="A0A7S2UQ76"/>
<evidence type="ECO:0000256" key="2">
    <source>
        <dbReference type="ARBA" id="ARBA00022679"/>
    </source>
</evidence>
<dbReference type="Gene3D" id="3.40.50.150">
    <property type="entry name" value="Vaccinia Virus protein VP39"/>
    <property type="match status" value="1"/>
</dbReference>
<keyword evidence="2" id="KW-0808">Transferase</keyword>
<gene>
    <name evidence="5" type="ORF">ASEP1449_LOCUS18627</name>
</gene>
<organism evidence="5">
    <name type="scientific">Attheya septentrionalis</name>
    <dbReference type="NCBI Taxonomy" id="420275"/>
    <lineage>
        <taxon>Eukaryota</taxon>
        <taxon>Sar</taxon>
        <taxon>Stramenopiles</taxon>
        <taxon>Ochrophyta</taxon>
        <taxon>Bacillariophyta</taxon>
        <taxon>Coscinodiscophyceae</taxon>
        <taxon>Chaetocerotophycidae</taxon>
        <taxon>Chaetocerotales</taxon>
        <taxon>Attheyaceae</taxon>
        <taxon>Attheya</taxon>
    </lineage>
</organism>
<name>A0A7S2UQ76_9STRA</name>
<feature type="signal peptide" evidence="4">
    <location>
        <begin position="1"/>
        <end position="32"/>
    </location>
</feature>
<protein>
    <recommendedName>
        <fullName evidence="6">Methyltransferase domain-containing protein</fullName>
    </recommendedName>
</protein>
<keyword evidence="1" id="KW-0489">Methyltransferase</keyword>
<dbReference type="Pfam" id="PF13489">
    <property type="entry name" value="Methyltransf_23"/>
    <property type="match status" value="1"/>
</dbReference>
<dbReference type="PANTHER" id="PTHR43464">
    <property type="entry name" value="METHYLTRANSFERASE"/>
    <property type="match status" value="1"/>
</dbReference>
<accession>A0A7S2UQ76</accession>
<dbReference type="GO" id="GO:0008168">
    <property type="term" value="F:methyltransferase activity"/>
    <property type="evidence" value="ECO:0007669"/>
    <property type="project" value="UniProtKB-KW"/>
</dbReference>
<dbReference type="CDD" id="cd02440">
    <property type="entry name" value="AdoMet_MTases"/>
    <property type="match status" value="1"/>
</dbReference>
<dbReference type="PANTHER" id="PTHR43464:SF19">
    <property type="entry name" value="UBIQUINONE BIOSYNTHESIS O-METHYLTRANSFERASE, MITOCHONDRIAL"/>
    <property type="match status" value="1"/>
</dbReference>
<proteinExistence type="predicted"/>
<evidence type="ECO:0000256" key="4">
    <source>
        <dbReference type="SAM" id="SignalP"/>
    </source>
</evidence>
<dbReference type="InterPro" id="IPR029063">
    <property type="entry name" value="SAM-dependent_MTases_sf"/>
</dbReference>
<reference evidence="5" key="1">
    <citation type="submission" date="2021-01" db="EMBL/GenBank/DDBJ databases">
        <authorList>
            <person name="Corre E."/>
            <person name="Pelletier E."/>
            <person name="Niang G."/>
            <person name="Scheremetjew M."/>
            <person name="Finn R."/>
            <person name="Kale V."/>
            <person name="Holt S."/>
            <person name="Cochrane G."/>
            <person name="Meng A."/>
            <person name="Brown T."/>
            <person name="Cohen L."/>
        </authorList>
    </citation>
    <scope>NUCLEOTIDE SEQUENCE</scope>
    <source>
        <strain evidence="5">CCMP2084</strain>
    </source>
</reference>
<dbReference type="EMBL" id="HBHQ01027504">
    <property type="protein sequence ID" value="CAD9826793.1"/>
    <property type="molecule type" value="Transcribed_RNA"/>
</dbReference>
<evidence type="ECO:0000256" key="3">
    <source>
        <dbReference type="ARBA" id="ARBA00022691"/>
    </source>
</evidence>
<dbReference type="SUPFAM" id="SSF53335">
    <property type="entry name" value="S-adenosyl-L-methionine-dependent methyltransferases"/>
    <property type="match status" value="1"/>
</dbReference>
<sequence>MNKSGRGGCLRWEVIMFLGWMASSSLLCMVHASSRMEVDENPEQLFRRTVAQWRSQRNVWIPWMEFTQEILHRFDDAAAADKRLELVGALEEGILAVERATMNEGENGIRDAAISQLYAAYGKTLMELNPNECLDLAMDPHTLLIGAETLATAATRQIQGQGDEFELLTNDLCVENAENALRNAVTLDATNSVAEQLLETITGANSDNAVHKRKPKEFVAELFDSFADTFDEKLLDGLGYKVPKLVGDVAKHLLQQQQQQQQQDHSSGAKYSAVLDAGCGTGLAGRFLRPLIATPSNTNSQDDGGVMIGVDASQKMLDIAAKCTTHSGCGLKQNNNDGIEINANGETDMALYDNLLVLDLEEMTVENTLGSMDAFRNTNEEQGGFDLIVAADVLVYFGNLETLLATFAKVSRPGASLVFSCERATQDEAPLGWRLLSSGRFAHTKLHAVETASQFGYELLSYQEIVPRMEKGEEVRGHLFGFRLATTMRHPTAEGQHKNGEL</sequence>
<keyword evidence="4" id="KW-0732">Signal</keyword>
<feature type="chain" id="PRO_5030724316" description="Methyltransferase domain-containing protein" evidence="4">
    <location>
        <begin position="33"/>
        <end position="502"/>
    </location>
</feature>
<evidence type="ECO:0000313" key="5">
    <source>
        <dbReference type="EMBL" id="CAD9826793.1"/>
    </source>
</evidence>
<keyword evidence="3" id="KW-0949">S-adenosyl-L-methionine</keyword>
<evidence type="ECO:0008006" key="6">
    <source>
        <dbReference type="Google" id="ProtNLM"/>
    </source>
</evidence>
<dbReference type="GO" id="GO:0032259">
    <property type="term" value="P:methylation"/>
    <property type="evidence" value="ECO:0007669"/>
    <property type="project" value="UniProtKB-KW"/>
</dbReference>
<evidence type="ECO:0000256" key="1">
    <source>
        <dbReference type="ARBA" id="ARBA00022603"/>
    </source>
</evidence>